<dbReference type="AlphaFoldDB" id="A0A8H3W4R2"/>
<evidence type="ECO:0000313" key="1">
    <source>
        <dbReference type="EMBL" id="KAF0319131.1"/>
    </source>
</evidence>
<keyword evidence="2" id="KW-1185">Reference proteome</keyword>
<sequence>MFCFLVVVRINHGQKLRRPSLLVLWPVRCLLRTVVMQAVSGSIRTSMLLLIKIWVGGCASP</sequence>
<name>A0A8H3W4R2_9PEZI</name>
<protein>
    <submittedName>
        <fullName evidence="1">Uncharacterized protein</fullName>
    </submittedName>
</protein>
<dbReference type="Proteomes" id="UP000434172">
    <property type="component" value="Unassembled WGS sequence"/>
</dbReference>
<gene>
    <name evidence="1" type="ORF">GQ607_013672</name>
</gene>
<reference evidence="1 2" key="1">
    <citation type="submission" date="2019-12" db="EMBL/GenBank/DDBJ databases">
        <title>A genome sequence resource for the geographically widespread anthracnose pathogen Colletotrichum asianum.</title>
        <authorList>
            <person name="Meng Y."/>
        </authorList>
    </citation>
    <scope>NUCLEOTIDE SEQUENCE [LARGE SCALE GENOMIC DNA]</scope>
    <source>
        <strain evidence="1 2">ICMP 18580</strain>
    </source>
</reference>
<evidence type="ECO:0000313" key="2">
    <source>
        <dbReference type="Proteomes" id="UP000434172"/>
    </source>
</evidence>
<organism evidence="1 2">
    <name type="scientific">Colletotrichum asianum</name>
    <dbReference type="NCBI Taxonomy" id="702518"/>
    <lineage>
        <taxon>Eukaryota</taxon>
        <taxon>Fungi</taxon>
        <taxon>Dikarya</taxon>
        <taxon>Ascomycota</taxon>
        <taxon>Pezizomycotina</taxon>
        <taxon>Sordariomycetes</taxon>
        <taxon>Hypocreomycetidae</taxon>
        <taxon>Glomerellales</taxon>
        <taxon>Glomerellaceae</taxon>
        <taxon>Colletotrichum</taxon>
        <taxon>Colletotrichum gloeosporioides species complex</taxon>
    </lineage>
</organism>
<comment type="caution">
    <text evidence="1">The sequence shown here is derived from an EMBL/GenBank/DDBJ whole genome shotgun (WGS) entry which is preliminary data.</text>
</comment>
<dbReference type="EMBL" id="WOWK01000100">
    <property type="protein sequence ID" value="KAF0319131.1"/>
    <property type="molecule type" value="Genomic_DNA"/>
</dbReference>
<accession>A0A8H3W4R2</accession>
<proteinExistence type="predicted"/>